<sequence>MTSDEFIQQLTVPMRPMSGSLIKEGRLRVIAVIVGGQVCRRQSKLTLPRKRLLSFPMKESSTRSISLECRDNSLSKPDILTQEDRSSISLFPEEDVRFAQYELARGTNMVDFTLDLFQQLYPDEDPPPEFAKKRDDAVQTNQRLQSEAQVVLDVIEREEVAQALRQDKMQNLHYLREHYN</sequence>
<dbReference type="EMBL" id="CAJVPT010021295">
    <property type="protein sequence ID" value="CAG8654303.1"/>
    <property type="molecule type" value="Genomic_DNA"/>
</dbReference>
<name>A0ACA9NGX4_9GLOM</name>
<comment type="caution">
    <text evidence="1">The sequence shown here is derived from an EMBL/GenBank/DDBJ whole genome shotgun (WGS) entry which is preliminary data.</text>
</comment>
<gene>
    <name evidence="1" type="ORF">ACOLOM_LOCUS8350</name>
</gene>
<reference evidence="1" key="1">
    <citation type="submission" date="2021-06" db="EMBL/GenBank/DDBJ databases">
        <authorList>
            <person name="Kallberg Y."/>
            <person name="Tangrot J."/>
            <person name="Rosling A."/>
        </authorList>
    </citation>
    <scope>NUCLEOTIDE SEQUENCE</scope>
    <source>
        <strain evidence="1">CL356</strain>
    </source>
</reference>
<evidence type="ECO:0000313" key="2">
    <source>
        <dbReference type="Proteomes" id="UP000789525"/>
    </source>
</evidence>
<feature type="non-terminal residue" evidence="1">
    <location>
        <position position="180"/>
    </location>
</feature>
<accession>A0ACA9NGX4</accession>
<organism evidence="1 2">
    <name type="scientific">Acaulospora colombiana</name>
    <dbReference type="NCBI Taxonomy" id="27376"/>
    <lineage>
        <taxon>Eukaryota</taxon>
        <taxon>Fungi</taxon>
        <taxon>Fungi incertae sedis</taxon>
        <taxon>Mucoromycota</taxon>
        <taxon>Glomeromycotina</taxon>
        <taxon>Glomeromycetes</taxon>
        <taxon>Diversisporales</taxon>
        <taxon>Acaulosporaceae</taxon>
        <taxon>Acaulospora</taxon>
    </lineage>
</organism>
<proteinExistence type="predicted"/>
<evidence type="ECO:0000313" key="1">
    <source>
        <dbReference type="EMBL" id="CAG8654303.1"/>
    </source>
</evidence>
<protein>
    <submittedName>
        <fullName evidence="1">4977_t:CDS:1</fullName>
    </submittedName>
</protein>
<keyword evidence="2" id="KW-1185">Reference proteome</keyword>
<dbReference type="Proteomes" id="UP000789525">
    <property type="component" value="Unassembled WGS sequence"/>
</dbReference>